<dbReference type="Proteomes" id="UP000283269">
    <property type="component" value="Unassembled WGS sequence"/>
</dbReference>
<dbReference type="STRING" id="93625.A0A409XH54"/>
<name>A0A409XH54_PSICY</name>
<proteinExistence type="predicted"/>
<comment type="caution">
    <text evidence="1">The sequence shown here is derived from an EMBL/GenBank/DDBJ whole genome shotgun (WGS) entry which is preliminary data.</text>
</comment>
<dbReference type="EMBL" id="NHYD01001702">
    <property type="protein sequence ID" value="PPQ90086.1"/>
    <property type="molecule type" value="Genomic_DNA"/>
</dbReference>
<organism evidence="1 2">
    <name type="scientific">Psilocybe cyanescens</name>
    <dbReference type="NCBI Taxonomy" id="93625"/>
    <lineage>
        <taxon>Eukaryota</taxon>
        <taxon>Fungi</taxon>
        <taxon>Dikarya</taxon>
        <taxon>Basidiomycota</taxon>
        <taxon>Agaricomycotina</taxon>
        <taxon>Agaricomycetes</taxon>
        <taxon>Agaricomycetidae</taxon>
        <taxon>Agaricales</taxon>
        <taxon>Agaricineae</taxon>
        <taxon>Strophariaceae</taxon>
        <taxon>Psilocybe</taxon>
    </lineage>
</organism>
<keyword evidence="2" id="KW-1185">Reference proteome</keyword>
<dbReference type="InParanoid" id="A0A409XH54"/>
<protein>
    <submittedName>
        <fullName evidence="1">Uncharacterized protein</fullName>
    </submittedName>
</protein>
<evidence type="ECO:0000313" key="1">
    <source>
        <dbReference type="EMBL" id="PPQ90086.1"/>
    </source>
</evidence>
<dbReference type="AlphaFoldDB" id="A0A409XH54"/>
<sequence length="177" mass="20054">MGEEFGFKEKKTEVDATLVKKVRARLLYEKMPGRSRPKHMHEDDECVLAILDATTNNPMMLINILDLQATRCYTPDMTPLHLSTSMSPSPSPISTLDEELCGYKARFIQAESVPIDEYVIDQLAEALHACIISTDIGVRICILYESNDTSHWELSERIAHREADHSMGDTHERALVH</sequence>
<accession>A0A409XH54</accession>
<gene>
    <name evidence="1" type="ORF">CVT25_012151</name>
</gene>
<evidence type="ECO:0000313" key="2">
    <source>
        <dbReference type="Proteomes" id="UP000283269"/>
    </source>
</evidence>
<reference evidence="1 2" key="1">
    <citation type="journal article" date="2018" name="Evol. Lett.">
        <title>Horizontal gene cluster transfer increased hallucinogenic mushroom diversity.</title>
        <authorList>
            <person name="Reynolds H.T."/>
            <person name="Vijayakumar V."/>
            <person name="Gluck-Thaler E."/>
            <person name="Korotkin H.B."/>
            <person name="Matheny P.B."/>
            <person name="Slot J.C."/>
        </authorList>
    </citation>
    <scope>NUCLEOTIDE SEQUENCE [LARGE SCALE GENOMIC DNA]</scope>
    <source>
        <strain evidence="1 2">2631</strain>
    </source>
</reference>